<protein>
    <submittedName>
        <fullName evidence="3">PilZ domain-containing protein</fullName>
    </submittedName>
</protein>
<dbReference type="Pfam" id="PF07238">
    <property type="entry name" value="PilZ"/>
    <property type="match status" value="1"/>
</dbReference>
<dbReference type="EMBL" id="CP133659">
    <property type="protein sequence ID" value="WMW66439.1"/>
    <property type="molecule type" value="Genomic_DNA"/>
</dbReference>
<organism evidence="3 4">
    <name type="scientific">Nitratidesulfovibrio liaohensis</name>
    <dbReference type="NCBI Taxonomy" id="2604158"/>
    <lineage>
        <taxon>Bacteria</taxon>
        <taxon>Pseudomonadati</taxon>
        <taxon>Thermodesulfobacteriota</taxon>
        <taxon>Desulfovibrionia</taxon>
        <taxon>Desulfovibrionales</taxon>
        <taxon>Desulfovibrionaceae</taxon>
        <taxon>Nitratidesulfovibrio</taxon>
    </lineage>
</organism>
<keyword evidence="4" id="KW-1185">Reference proteome</keyword>
<evidence type="ECO:0000256" key="1">
    <source>
        <dbReference type="SAM" id="MobiDB-lite"/>
    </source>
</evidence>
<sequence length="184" mass="19366">MTTHDEFDDFDFTLPSDIEGERRAYRTSVPGLEASVAGKDGTFPVENVSAVGIAMHVSGHAFAEGENLRVDLLIQGKPYITALPAKVVRLGEGSLVGCEFASPDFWQESRLDKLVLEVQKRMIAQRKAESEKRDAQAAGQLRDGGSAPNAPEGASGNASGDAPTGAGGSTRFSVDSAAGTELDI</sequence>
<dbReference type="InterPro" id="IPR009875">
    <property type="entry name" value="PilZ_domain"/>
</dbReference>
<feature type="region of interest" description="Disordered" evidence="1">
    <location>
        <begin position="125"/>
        <end position="184"/>
    </location>
</feature>
<feature type="compositionally biased region" description="Basic and acidic residues" evidence="1">
    <location>
        <begin position="125"/>
        <end position="135"/>
    </location>
</feature>
<feature type="domain" description="PilZ" evidence="2">
    <location>
        <begin position="22"/>
        <end position="116"/>
    </location>
</feature>
<proteinExistence type="predicted"/>
<dbReference type="Proteomes" id="UP001180616">
    <property type="component" value="Chromosome"/>
</dbReference>
<evidence type="ECO:0000259" key="2">
    <source>
        <dbReference type="Pfam" id="PF07238"/>
    </source>
</evidence>
<dbReference type="Gene3D" id="2.40.10.220">
    <property type="entry name" value="predicted glycosyltransferase like domains"/>
    <property type="match status" value="1"/>
</dbReference>
<dbReference type="RefSeq" id="WP_309542339.1">
    <property type="nucleotide sequence ID" value="NZ_CP133659.1"/>
</dbReference>
<gene>
    <name evidence="3" type="ORF">KPS_001010</name>
</gene>
<accession>A0ABY9R4Q7</accession>
<reference evidence="3" key="1">
    <citation type="submission" date="2023-09" db="EMBL/GenBank/DDBJ databases">
        <authorList>
            <consortium name="CW5 consortium"/>
            <person name="Lu C.-W."/>
        </authorList>
    </citation>
    <scope>NUCLEOTIDE SEQUENCE</scope>
    <source>
        <strain evidence="3">KPS</strain>
    </source>
</reference>
<name>A0ABY9R4Q7_9BACT</name>
<evidence type="ECO:0000313" key="3">
    <source>
        <dbReference type="EMBL" id="WMW66439.1"/>
    </source>
</evidence>
<evidence type="ECO:0000313" key="4">
    <source>
        <dbReference type="Proteomes" id="UP001180616"/>
    </source>
</evidence>